<dbReference type="Gene3D" id="3.80.10.10">
    <property type="entry name" value="Ribonuclease Inhibitor"/>
    <property type="match status" value="1"/>
</dbReference>
<proteinExistence type="predicted"/>
<organism evidence="1 2">
    <name type="scientific">Cylindrodendrum hubeiense</name>
    <dbReference type="NCBI Taxonomy" id="595255"/>
    <lineage>
        <taxon>Eukaryota</taxon>
        <taxon>Fungi</taxon>
        <taxon>Dikarya</taxon>
        <taxon>Ascomycota</taxon>
        <taxon>Pezizomycotina</taxon>
        <taxon>Sordariomycetes</taxon>
        <taxon>Hypocreomycetidae</taxon>
        <taxon>Hypocreales</taxon>
        <taxon>Nectriaceae</taxon>
        <taxon>Cylindrodendrum</taxon>
    </lineage>
</organism>
<protein>
    <recommendedName>
        <fullName evidence="3">F-box domain-containing protein</fullName>
    </recommendedName>
</protein>
<dbReference type="Proteomes" id="UP000722485">
    <property type="component" value="Unassembled WGS sequence"/>
</dbReference>
<dbReference type="EMBL" id="JAANBB010000014">
    <property type="protein sequence ID" value="KAF7556116.1"/>
    <property type="molecule type" value="Genomic_DNA"/>
</dbReference>
<evidence type="ECO:0008006" key="3">
    <source>
        <dbReference type="Google" id="ProtNLM"/>
    </source>
</evidence>
<sequence length="444" mass="49872">MTQLLDLPNEILQEICEALSPIHVSGTLRHVENMWFNRVLVGALSNFSQTCSTIRNLAEPMLYQCPLTAGSGFISLVRTLCRRQDLAQMVRVLKVNGPWHLRRGHVISPQDVELFNNALSKCRGVDGQPIQVSRNWHLTVRPQPVVYTTDLFEYDPRLALSALALAQITNVLRLEVEYYDDEPSSFSFCHPGSLPRLTELYLEDGEARTGVNLNVVNDLLRAAPNLRVLEVCRIDSATNCTDHDNVVEVVMKNNHLNFESLQRIMEQFKNMQTLSYQAGNFPLDSGGQASPRDVSRALLTRADTLRDVSLWFTQGGIWPDRMDERFVMSSLKEMQVLERLEVDGHGLYDLIAADAATDGDLLTELLPPTIRSLKIDGIYDDVLPDILNLAKKAPRDFPNLRDICLTGLGEETRVTVRVAFAESGIKTDLDAVPASRYIQDRGQV</sequence>
<evidence type="ECO:0000313" key="1">
    <source>
        <dbReference type="EMBL" id="KAF7556116.1"/>
    </source>
</evidence>
<comment type="caution">
    <text evidence="1">The sequence shown here is derived from an EMBL/GenBank/DDBJ whole genome shotgun (WGS) entry which is preliminary data.</text>
</comment>
<dbReference type="SUPFAM" id="SSF52047">
    <property type="entry name" value="RNI-like"/>
    <property type="match status" value="1"/>
</dbReference>
<dbReference type="OrthoDB" id="4757858at2759"/>
<dbReference type="AlphaFoldDB" id="A0A9P5LJX0"/>
<gene>
    <name evidence="1" type="ORF">G7Z17_g1596</name>
</gene>
<dbReference type="InterPro" id="IPR032675">
    <property type="entry name" value="LRR_dom_sf"/>
</dbReference>
<evidence type="ECO:0000313" key="2">
    <source>
        <dbReference type="Proteomes" id="UP000722485"/>
    </source>
</evidence>
<name>A0A9P5LJX0_9HYPO</name>
<keyword evidence="2" id="KW-1185">Reference proteome</keyword>
<reference evidence="1" key="1">
    <citation type="submission" date="2020-03" db="EMBL/GenBank/DDBJ databases">
        <title>Draft Genome Sequence of Cylindrodendrum hubeiense.</title>
        <authorList>
            <person name="Buettner E."/>
            <person name="Kellner H."/>
        </authorList>
    </citation>
    <scope>NUCLEOTIDE SEQUENCE</scope>
    <source>
        <strain evidence="1">IHI 201604</strain>
    </source>
</reference>
<accession>A0A9P5LJX0</accession>